<dbReference type="HAMAP" id="MF_00163">
    <property type="entry name" value="Pep_deformylase"/>
    <property type="match status" value="1"/>
</dbReference>
<comment type="similarity">
    <text evidence="1 2">Belongs to the polypeptide deformylase family.</text>
</comment>
<dbReference type="PANTHER" id="PTHR11138:SF5">
    <property type="entry name" value="METHIONYL-TRNA FORMYLTRANSFERASE, MITOCHONDRIAL"/>
    <property type="match status" value="1"/>
</dbReference>
<protein>
    <recommendedName>
        <fullName evidence="2">Peptide deformylase</fullName>
        <shortName evidence="2">PDF</shortName>
        <ecNumber evidence="2">3.5.1.88</ecNumber>
    </recommendedName>
    <alternativeName>
        <fullName evidence="2">Polypeptide deformylase</fullName>
    </alternativeName>
</protein>
<reference evidence="4 5" key="1">
    <citation type="journal article" date="2016" name="Nat. Commun.">
        <title>Thousands of microbial genomes shed light on interconnected biogeochemical processes in an aquifer system.</title>
        <authorList>
            <person name="Anantharaman K."/>
            <person name="Brown C.T."/>
            <person name="Hug L.A."/>
            <person name="Sharon I."/>
            <person name="Castelle C.J."/>
            <person name="Probst A.J."/>
            <person name="Thomas B.C."/>
            <person name="Singh A."/>
            <person name="Wilkins M.J."/>
            <person name="Karaoz U."/>
            <person name="Brodie E.L."/>
            <person name="Williams K.H."/>
            <person name="Hubbard S.S."/>
            <person name="Banfield J.F."/>
        </authorList>
    </citation>
    <scope>NUCLEOTIDE SEQUENCE [LARGE SCALE GENOMIC DNA]</scope>
</reference>
<dbReference type="GO" id="GO:0005829">
    <property type="term" value="C:cytosol"/>
    <property type="evidence" value="ECO:0007669"/>
    <property type="project" value="TreeGrafter"/>
</dbReference>
<dbReference type="GO" id="GO:0046872">
    <property type="term" value="F:metal ion binding"/>
    <property type="evidence" value="ECO:0007669"/>
    <property type="project" value="UniProtKB-KW"/>
</dbReference>
<evidence type="ECO:0000313" key="4">
    <source>
        <dbReference type="EMBL" id="OHB08882.1"/>
    </source>
</evidence>
<comment type="cofactor">
    <cofactor evidence="2">
        <name>Fe(2+)</name>
        <dbReference type="ChEBI" id="CHEBI:29033"/>
    </cofactor>
    <text evidence="2">Binds 1 Fe(2+) ion.</text>
</comment>
<sequence>MTQSKILQKDAPILRRTAKAVLVKDIKSKKIRNILDKMKKALHREEDGVAIAAPQIGESLRIFLVSGKALALISKKKVVDNNKDLEDLIFINPEIIKISKKKNGVEEGCLSVRWLYGQVKRSEKITIRAYNEDGKRIERGASGLLAQIFQHEIDHLDGILFIDKAEHVQDIPPTANIRFVFFGSLSADKTGSQFSRHVLNELSLMGLSPLLIINSAREPLPIEKLKEIDADVFVVASFGKILSKELIDMPKYKTLNVHPSLLPKLRGPSPIQGTILSQEEPGITIIRMDEKMDHGPILAQEKISIDPWPNHYSVVEEKLGKAGGQMLGKLLPKWTSGEMSETPQDDSKSSYTKLIVKEDGRLDLKDNAEINLRKVLAYSTWPGAYIYFKRKNGEEIRVVVKDAVVKDGVFSPTRVIPAGKKEMNWQDFLRGN</sequence>
<feature type="binding site" evidence="2">
    <location>
        <position position="155"/>
    </location>
    <ligand>
        <name>Fe cation</name>
        <dbReference type="ChEBI" id="CHEBI:24875"/>
    </ligand>
</feature>
<dbReference type="PRINTS" id="PR01576">
    <property type="entry name" value="PDEFORMYLASE"/>
</dbReference>
<dbReference type="PROSITE" id="PS00373">
    <property type="entry name" value="GART"/>
    <property type="match status" value="1"/>
</dbReference>
<comment type="catalytic activity">
    <reaction evidence="2">
        <text>N-terminal N-formyl-L-methionyl-[peptide] + H2O = N-terminal L-methionyl-[peptide] + formate</text>
        <dbReference type="Rhea" id="RHEA:24420"/>
        <dbReference type="Rhea" id="RHEA-COMP:10639"/>
        <dbReference type="Rhea" id="RHEA-COMP:10640"/>
        <dbReference type="ChEBI" id="CHEBI:15377"/>
        <dbReference type="ChEBI" id="CHEBI:15740"/>
        <dbReference type="ChEBI" id="CHEBI:49298"/>
        <dbReference type="ChEBI" id="CHEBI:64731"/>
        <dbReference type="EC" id="3.5.1.88"/>
    </reaction>
</comment>
<evidence type="ECO:0000313" key="5">
    <source>
        <dbReference type="Proteomes" id="UP000177096"/>
    </source>
</evidence>
<dbReference type="GO" id="GO:0004479">
    <property type="term" value="F:methionyl-tRNA formyltransferase activity"/>
    <property type="evidence" value="ECO:0007669"/>
    <property type="project" value="InterPro"/>
</dbReference>
<evidence type="ECO:0000256" key="2">
    <source>
        <dbReference type="HAMAP-Rule" id="MF_00163"/>
    </source>
</evidence>
<dbReference type="Gene3D" id="3.90.45.10">
    <property type="entry name" value="Peptide deformylase"/>
    <property type="match status" value="1"/>
</dbReference>
<keyword evidence="2" id="KW-0378">Hydrolase</keyword>
<feature type="active site" evidence="2">
    <location>
        <position position="152"/>
    </location>
</feature>
<dbReference type="Pfam" id="PF01327">
    <property type="entry name" value="Pep_deformylase"/>
    <property type="match status" value="1"/>
</dbReference>
<dbReference type="InterPro" id="IPR002376">
    <property type="entry name" value="Formyl_transf_N"/>
</dbReference>
<dbReference type="Gene3D" id="3.40.50.12230">
    <property type="match status" value="1"/>
</dbReference>
<dbReference type="EC" id="3.5.1.88" evidence="2"/>
<dbReference type="InterPro" id="IPR036477">
    <property type="entry name" value="Formyl_transf_N_sf"/>
</dbReference>
<dbReference type="PANTHER" id="PTHR11138">
    <property type="entry name" value="METHIONYL-TRNA FORMYLTRANSFERASE"/>
    <property type="match status" value="1"/>
</dbReference>
<organism evidence="4 5">
    <name type="scientific">Candidatus Zambryskibacteria bacterium RIFCSPLOWO2_02_FULL_39_14</name>
    <dbReference type="NCBI Taxonomy" id="1802769"/>
    <lineage>
        <taxon>Bacteria</taxon>
        <taxon>Candidatus Zambryskiibacteriota</taxon>
    </lineage>
</organism>
<dbReference type="GO" id="GO:0042586">
    <property type="term" value="F:peptide deformylase activity"/>
    <property type="evidence" value="ECO:0007669"/>
    <property type="project" value="UniProtKB-UniRule"/>
</dbReference>
<feature type="domain" description="Formyl transferase N-terminal" evidence="3">
    <location>
        <begin position="216"/>
        <end position="327"/>
    </location>
</feature>
<dbReference type="Pfam" id="PF00551">
    <property type="entry name" value="Formyl_trans_N"/>
    <property type="match status" value="1"/>
</dbReference>
<dbReference type="InterPro" id="IPR001555">
    <property type="entry name" value="GART_AS"/>
</dbReference>
<dbReference type="CDD" id="cd00487">
    <property type="entry name" value="Pep_deformylase"/>
    <property type="match status" value="1"/>
</dbReference>
<dbReference type="SUPFAM" id="SSF56420">
    <property type="entry name" value="Peptide deformylase"/>
    <property type="match status" value="1"/>
</dbReference>
<dbReference type="AlphaFoldDB" id="A0A1G2UI64"/>
<dbReference type="EMBL" id="MHWM01000017">
    <property type="protein sequence ID" value="OHB08882.1"/>
    <property type="molecule type" value="Genomic_DNA"/>
</dbReference>
<evidence type="ECO:0000256" key="1">
    <source>
        <dbReference type="ARBA" id="ARBA00010759"/>
    </source>
</evidence>
<comment type="function">
    <text evidence="2">Removes the formyl group from the N-terminal Met of newly synthesized proteins. Requires at least a dipeptide for an efficient rate of reaction. N-terminal L-methionine is a prerequisite for activity but the enzyme has broad specificity at other positions.</text>
</comment>
<dbReference type="InterPro" id="IPR023635">
    <property type="entry name" value="Peptide_deformylase"/>
</dbReference>
<evidence type="ECO:0000259" key="3">
    <source>
        <dbReference type="Pfam" id="PF00551"/>
    </source>
</evidence>
<dbReference type="InterPro" id="IPR036821">
    <property type="entry name" value="Peptide_deformylase_sf"/>
</dbReference>
<name>A0A1G2UI64_9BACT</name>
<dbReference type="InterPro" id="IPR011034">
    <property type="entry name" value="Formyl_transferase-like_C_sf"/>
</dbReference>
<gene>
    <name evidence="2" type="primary">def</name>
    <name evidence="4" type="ORF">A3I86_00825</name>
</gene>
<comment type="caution">
    <text evidence="4">The sequence shown here is derived from an EMBL/GenBank/DDBJ whole genome shotgun (WGS) entry which is preliminary data.</text>
</comment>
<proteinExistence type="inferred from homology"/>
<dbReference type="InterPro" id="IPR041711">
    <property type="entry name" value="Met-tRNA-FMT_N"/>
</dbReference>
<dbReference type="NCBIfam" id="TIGR00079">
    <property type="entry name" value="pept_deformyl"/>
    <property type="match status" value="1"/>
</dbReference>
<keyword evidence="2" id="KW-0648">Protein biosynthesis</keyword>
<dbReference type="CDD" id="cd08646">
    <property type="entry name" value="FMT_core_Met-tRNA-FMT_N"/>
    <property type="match status" value="1"/>
</dbReference>
<dbReference type="SUPFAM" id="SSF50486">
    <property type="entry name" value="FMT C-terminal domain-like"/>
    <property type="match status" value="1"/>
</dbReference>
<dbReference type="Proteomes" id="UP000177096">
    <property type="component" value="Unassembled WGS sequence"/>
</dbReference>
<accession>A0A1G2UI64</accession>
<dbReference type="NCBIfam" id="NF001159">
    <property type="entry name" value="PRK00150.1-3"/>
    <property type="match status" value="1"/>
</dbReference>
<dbReference type="SUPFAM" id="SSF53328">
    <property type="entry name" value="Formyltransferase"/>
    <property type="match status" value="1"/>
</dbReference>
<feature type="binding site" evidence="2">
    <location>
        <position position="109"/>
    </location>
    <ligand>
        <name>Fe cation</name>
        <dbReference type="ChEBI" id="CHEBI:24875"/>
    </ligand>
</feature>
<keyword evidence="2" id="KW-0408">Iron</keyword>
<feature type="binding site" evidence="2">
    <location>
        <position position="151"/>
    </location>
    <ligand>
        <name>Fe cation</name>
        <dbReference type="ChEBI" id="CHEBI:24875"/>
    </ligand>
</feature>
<keyword evidence="2" id="KW-0479">Metal-binding</keyword>